<organism evidence="6 7">
    <name type="scientific">Shewanella maritima</name>
    <dbReference type="NCBI Taxonomy" id="2520507"/>
    <lineage>
        <taxon>Bacteria</taxon>
        <taxon>Pseudomonadati</taxon>
        <taxon>Pseudomonadota</taxon>
        <taxon>Gammaproteobacteria</taxon>
        <taxon>Alteromonadales</taxon>
        <taxon>Shewanellaceae</taxon>
        <taxon>Shewanella</taxon>
    </lineage>
</organism>
<reference evidence="6 7" key="1">
    <citation type="submission" date="2019-02" db="EMBL/GenBank/DDBJ databases">
        <title>Shewanella sp. D4-2 isolated from Dokdo Island.</title>
        <authorList>
            <person name="Baek K."/>
        </authorList>
    </citation>
    <scope>NUCLEOTIDE SEQUENCE [LARGE SCALE GENOMIC DNA]</scope>
    <source>
        <strain evidence="6 7">D4-2</strain>
    </source>
</reference>
<dbReference type="RefSeq" id="WP_130603049.1">
    <property type="nucleotide sequence ID" value="NZ_CP036200.1"/>
</dbReference>
<dbReference type="EMBL" id="CP036200">
    <property type="protein sequence ID" value="QBF84691.1"/>
    <property type="molecule type" value="Genomic_DNA"/>
</dbReference>
<dbReference type="AlphaFoldDB" id="A0A411PMH1"/>
<gene>
    <name evidence="6" type="ORF">EXU30_19925</name>
</gene>
<accession>A0A411PMH1</accession>
<evidence type="ECO:0000259" key="3">
    <source>
        <dbReference type="Pfam" id="PF25917"/>
    </source>
</evidence>
<dbReference type="InterPro" id="IPR010916">
    <property type="entry name" value="TonB_box_CS"/>
</dbReference>
<evidence type="ECO:0000313" key="6">
    <source>
        <dbReference type="EMBL" id="QBF84691.1"/>
    </source>
</evidence>
<dbReference type="Pfam" id="PF25989">
    <property type="entry name" value="YknX_C"/>
    <property type="match status" value="1"/>
</dbReference>
<feature type="signal peptide" evidence="2">
    <location>
        <begin position="1"/>
        <end position="17"/>
    </location>
</feature>
<dbReference type="GO" id="GO:0015562">
    <property type="term" value="F:efflux transmembrane transporter activity"/>
    <property type="evidence" value="ECO:0007669"/>
    <property type="project" value="TreeGrafter"/>
</dbReference>
<dbReference type="Pfam" id="PF25917">
    <property type="entry name" value="BSH_RND"/>
    <property type="match status" value="1"/>
</dbReference>
<dbReference type="KEGG" id="smai:EXU30_19925"/>
<evidence type="ECO:0000256" key="1">
    <source>
        <dbReference type="ARBA" id="ARBA00009477"/>
    </source>
</evidence>
<dbReference type="PROSITE" id="PS00430">
    <property type="entry name" value="TONB_DEPENDENT_REC_1"/>
    <property type="match status" value="1"/>
</dbReference>
<dbReference type="Gene3D" id="2.40.50.100">
    <property type="match status" value="1"/>
</dbReference>
<dbReference type="InterPro" id="IPR006143">
    <property type="entry name" value="RND_pump_MFP"/>
</dbReference>
<dbReference type="InterPro" id="IPR058625">
    <property type="entry name" value="MdtA-like_BSH"/>
</dbReference>
<dbReference type="OrthoDB" id="9806939at2"/>
<feature type="chain" id="PRO_5019307638" evidence="2">
    <location>
        <begin position="18"/>
        <end position="360"/>
    </location>
</feature>
<dbReference type="Gene3D" id="2.40.420.20">
    <property type="match status" value="1"/>
</dbReference>
<feature type="domain" description="Multidrug resistance protein MdtA-like barrel-sandwich hybrid" evidence="3">
    <location>
        <begin position="62"/>
        <end position="183"/>
    </location>
</feature>
<keyword evidence="7" id="KW-1185">Reference proteome</keyword>
<dbReference type="Gene3D" id="1.10.287.470">
    <property type="entry name" value="Helix hairpin bin"/>
    <property type="match status" value="1"/>
</dbReference>
<evidence type="ECO:0000259" key="4">
    <source>
        <dbReference type="Pfam" id="PF25954"/>
    </source>
</evidence>
<dbReference type="PANTHER" id="PTHR30469">
    <property type="entry name" value="MULTIDRUG RESISTANCE PROTEIN MDTA"/>
    <property type="match status" value="1"/>
</dbReference>
<dbReference type="InterPro" id="IPR058637">
    <property type="entry name" value="YknX-like_C"/>
</dbReference>
<sequence length="360" mass="39689">MNKIIITILAAAAAVFAYQQFDTKQAEIKRPKPIPNVVVANAKMMQVRDEVEALGTAKASESISVTAKVSEVITALNFDDGDLVKQGQLLVQLQDTEQQAKVREAKVALQEYMREFDRISSLVLSKTVAETERDSLQSKIDAARASLDQATSNVADRKIVAPFSGRLGLRNVSLGSFVTPSEQITTLDDVTKIKLDFSVPERFIQDLQEGKQIIAETVAFPDKIFKGTVTSIDSRINPTTRAVTVRAIVPNDDYKLIPGMLMKVNLIKQSREALLLPESAIIPIQNKHYVYLVNNENKVERVAVSLGLRTRGWVEIIDGIQVGDPVIIRGILKVRPGAEVTPEEAERFHFALKGNVESAV</sequence>
<keyword evidence="2" id="KW-0732">Signal</keyword>
<feature type="domain" description="CusB-like beta-barrel" evidence="4">
    <location>
        <begin position="195"/>
        <end position="269"/>
    </location>
</feature>
<dbReference type="GO" id="GO:1990281">
    <property type="term" value="C:efflux pump complex"/>
    <property type="evidence" value="ECO:0007669"/>
    <property type="project" value="TreeGrafter"/>
</dbReference>
<proteinExistence type="inferred from homology"/>
<comment type="similarity">
    <text evidence="1">Belongs to the membrane fusion protein (MFP) (TC 8.A.1) family.</text>
</comment>
<dbReference type="SUPFAM" id="SSF111369">
    <property type="entry name" value="HlyD-like secretion proteins"/>
    <property type="match status" value="1"/>
</dbReference>
<dbReference type="NCBIfam" id="TIGR01730">
    <property type="entry name" value="RND_mfp"/>
    <property type="match status" value="1"/>
</dbReference>
<dbReference type="FunFam" id="2.40.30.170:FF:000010">
    <property type="entry name" value="Efflux RND transporter periplasmic adaptor subunit"/>
    <property type="match status" value="1"/>
</dbReference>
<dbReference type="Pfam" id="PF25954">
    <property type="entry name" value="Beta-barrel_RND_2"/>
    <property type="match status" value="1"/>
</dbReference>
<protein>
    <submittedName>
        <fullName evidence="6">Efflux RND transporter periplasmic adaptor subunit</fullName>
    </submittedName>
</protein>
<dbReference type="PANTHER" id="PTHR30469:SF16">
    <property type="entry name" value="HAE1 FAMILY EFFLUX PUMP MFP COMPONENT"/>
    <property type="match status" value="1"/>
</dbReference>
<evidence type="ECO:0000313" key="7">
    <source>
        <dbReference type="Proteomes" id="UP000291106"/>
    </source>
</evidence>
<name>A0A411PMH1_9GAMM</name>
<evidence type="ECO:0000256" key="2">
    <source>
        <dbReference type="SAM" id="SignalP"/>
    </source>
</evidence>
<dbReference type="Gene3D" id="2.40.30.170">
    <property type="match status" value="1"/>
</dbReference>
<dbReference type="InterPro" id="IPR058792">
    <property type="entry name" value="Beta-barrel_RND_2"/>
</dbReference>
<dbReference type="Proteomes" id="UP000291106">
    <property type="component" value="Chromosome"/>
</dbReference>
<feature type="domain" description="YknX-like C-terminal permuted SH3-like" evidence="5">
    <location>
        <begin position="274"/>
        <end position="341"/>
    </location>
</feature>
<evidence type="ECO:0000259" key="5">
    <source>
        <dbReference type="Pfam" id="PF25989"/>
    </source>
</evidence>